<accession>A0AAJ0F8G2</accession>
<feature type="compositionally biased region" description="Low complexity" evidence="1">
    <location>
        <begin position="72"/>
        <end position="88"/>
    </location>
</feature>
<feature type="domain" description="BTB" evidence="2">
    <location>
        <begin position="244"/>
        <end position="314"/>
    </location>
</feature>
<dbReference type="InterPro" id="IPR000210">
    <property type="entry name" value="BTB/POZ_dom"/>
</dbReference>
<gene>
    <name evidence="3" type="ORF">QBC47DRAFT_447256</name>
</gene>
<feature type="region of interest" description="Disordered" evidence="1">
    <location>
        <begin position="147"/>
        <end position="226"/>
    </location>
</feature>
<protein>
    <recommendedName>
        <fullName evidence="2">BTB domain-containing protein</fullName>
    </recommendedName>
</protein>
<evidence type="ECO:0000259" key="2">
    <source>
        <dbReference type="PROSITE" id="PS50097"/>
    </source>
</evidence>
<feature type="compositionally biased region" description="Polar residues" evidence="1">
    <location>
        <begin position="182"/>
        <end position="206"/>
    </location>
</feature>
<comment type="caution">
    <text evidence="3">The sequence shown here is derived from an EMBL/GenBank/DDBJ whole genome shotgun (WGS) entry which is preliminary data.</text>
</comment>
<dbReference type="PANTHER" id="PTHR47843">
    <property type="entry name" value="BTB DOMAIN-CONTAINING PROTEIN-RELATED"/>
    <property type="match status" value="1"/>
</dbReference>
<sequence length="474" mass="53991">MDSQFSPPNVPDHMMLTQQLADQVTGSQEIVESQAGMDEMEIFSEDGREDHERRRRGDTSEWDNPMSGQFTQAASQHQHQQQQSTQTQIEVIDDDDDDDDDDDVIFMDSVKIQPKAMFRKRQVKREKTHDSNRLSLRKLPPAFIDMSNQQHQQQQHQHRPSSSVFGDPGQRHPIPTFDDLEQSASQSLVFRPQHTSPSQDANTQNGPMMDEGFGGNGTIEDGGVPSNSGSPFGLHSIEQWMTQRILTIIVGPQRQPWKVHEQLVLDRSPYLRRYIEENMYGSDGNNEIALPDTDPKLFNLLLRWVYGTALAKEGGPRVFRYATPDGVENTVGDYIGLYLLGGKLEITGVKNAAIDALYSYYADKTTPPQPRVPDMHEVKVVFDNTPPHSQLRRLLIAHCAFWLFSRRRGDSGLPEEWEEVLQGDGVIGFSILQMVADWRWVMGGNVPPMRIETRQSFHEVLVPEERRIKMEGEE</sequence>
<dbReference type="PROSITE" id="PS50097">
    <property type="entry name" value="BTB"/>
    <property type="match status" value="1"/>
</dbReference>
<feature type="region of interest" description="Disordered" evidence="1">
    <location>
        <begin position="21"/>
        <end position="88"/>
    </location>
</feature>
<evidence type="ECO:0000313" key="4">
    <source>
        <dbReference type="Proteomes" id="UP001239445"/>
    </source>
</evidence>
<dbReference type="CDD" id="cd18186">
    <property type="entry name" value="BTB_POZ_ZBTB_KLHL-like"/>
    <property type="match status" value="1"/>
</dbReference>
<dbReference type="EMBL" id="MU839835">
    <property type="protein sequence ID" value="KAK1754348.1"/>
    <property type="molecule type" value="Genomic_DNA"/>
</dbReference>
<dbReference type="Gene3D" id="3.30.710.10">
    <property type="entry name" value="Potassium Channel Kv1.1, Chain A"/>
    <property type="match status" value="1"/>
</dbReference>
<feature type="compositionally biased region" description="Polar residues" evidence="1">
    <location>
        <begin position="21"/>
        <end position="31"/>
    </location>
</feature>
<reference evidence="3" key="1">
    <citation type="submission" date="2023-06" db="EMBL/GenBank/DDBJ databases">
        <title>Genome-scale phylogeny and comparative genomics of the fungal order Sordariales.</title>
        <authorList>
            <consortium name="Lawrence Berkeley National Laboratory"/>
            <person name="Hensen N."/>
            <person name="Bonometti L."/>
            <person name="Westerberg I."/>
            <person name="Brannstrom I.O."/>
            <person name="Guillou S."/>
            <person name="Cros-Aarteil S."/>
            <person name="Calhoun S."/>
            <person name="Haridas S."/>
            <person name="Kuo A."/>
            <person name="Mondo S."/>
            <person name="Pangilinan J."/>
            <person name="Riley R."/>
            <person name="Labutti K."/>
            <person name="Andreopoulos B."/>
            <person name="Lipzen A."/>
            <person name="Chen C."/>
            <person name="Yanf M."/>
            <person name="Daum C."/>
            <person name="Ng V."/>
            <person name="Clum A."/>
            <person name="Steindorff A."/>
            <person name="Ohm R."/>
            <person name="Martin F."/>
            <person name="Silar P."/>
            <person name="Natvig D."/>
            <person name="Lalanne C."/>
            <person name="Gautier V."/>
            <person name="Ament-Velasquez S.L."/>
            <person name="Kruys A."/>
            <person name="Hutchinson M.I."/>
            <person name="Powell A.J."/>
            <person name="Barry K."/>
            <person name="Miller A.N."/>
            <person name="Grigoriev I.V."/>
            <person name="Debuchy R."/>
            <person name="Gladieux P."/>
            <person name="Thoren M.H."/>
            <person name="Johannesson H."/>
        </authorList>
    </citation>
    <scope>NUCLEOTIDE SEQUENCE</scope>
    <source>
        <strain evidence="3">PSN4</strain>
    </source>
</reference>
<name>A0AAJ0F8G2_9PEZI</name>
<dbReference type="PANTHER" id="PTHR47843:SF2">
    <property type="entry name" value="BTB DOMAIN-CONTAINING PROTEIN"/>
    <property type="match status" value="1"/>
</dbReference>
<evidence type="ECO:0000313" key="3">
    <source>
        <dbReference type="EMBL" id="KAK1754348.1"/>
    </source>
</evidence>
<organism evidence="3 4">
    <name type="scientific">Echria macrotheca</name>
    <dbReference type="NCBI Taxonomy" id="438768"/>
    <lineage>
        <taxon>Eukaryota</taxon>
        <taxon>Fungi</taxon>
        <taxon>Dikarya</taxon>
        <taxon>Ascomycota</taxon>
        <taxon>Pezizomycotina</taxon>
        <taxon>Sordariomycetes</taxon>
        <taxon>Sordariomycetidae</taxon>
        <taxon>Sordariales</taxon>
        <taxon>Schizotheciaceae</taxon>
        <taxon>Echria</taxon>
    </lineage>
</organism>
<dbReference type="Proteomes" id="UP001239445">
    <property type="component" value="Unassembled WGS sequence"/>
</dbReference>
<dbReference type="AlphaFoldDB" id="A0AAJ0F8G2"/>
<dbReference type="SUPFAM" id="SSF54695">
    <property type="entry name" value="POZ domain"/>
    <property type="match status" value="1"/>
</dbReference>
<evidence type="ECO:0000256" key="1">
    <source>
        <dbReference type="SAM" id="MobiDB-lite"/>
    </source>
</evidence>
<keyword evidence="4" id="KW-1185">Reference proteome</keyword>
<feature type="compositionally biased region" description="Basic and acidic residues" evidence="1">
    <location>
        <begin position="45"/>
        <end position="59"/>
    </location>
</feature>
<proteinExistence type="predicted"/>
<dbReference type="InterPro" id="IPR011333">
    <property type="entry name" value="SKP1/BTB/POZ_sf"/>
</dbReference>